<evidence type="ECO:0000256" key="3">
    <source>
        <dbReference type="ARBA" id="ARBA00023027"/>
    </source>
</evidence>
<keyword evidence="11" id="KW-1185">Reference proteome</keyword>
<evidence type="ECO:0000313" key="10">
    <source>
        <dbReference type="EMBL" id="BAC53149.1"/>
    </source>
</evidence>
<dbReference type="KEGG" id="bja:blr7884"/>
<evidence type="ECO:0000256" key="8">
    <source>
        <dbReference type="SAM" id="MobiDB-lite"/>
    </source>
</evidence>
<feature type="region of interest" description="Disordered" evidence="8">
    <location>
        <begin position="1"/>
        <end position="38"/>
    </location>
</feature>
<dbReference type="InterPro" id="IPR015590">
    <property type="entry name" value="Aldehyde_DH_dom"/>
</dbReference>
<evidence type="ECO:0000259" key="9">
    <source>
        <dbReference type="Pfam" id="PF00171"/>
    </source>
</evidence>
<organism evidence="10 11">
    <name type="scientific">Bradyrhizobium diazoefficiens (strain JCM 10833 / BCRC 13528 / IAM 13628 / NBRC 14792 / USDA 110)</name>
    <dbReference type="NCBI Taxonomy" id="224911"/>
    <lineage>
        <taxon>Bacteria</taxon>
        <taxon>Pseudomonadati</taxon>
        <taxon>Pseudomonadota</taxon>
        <taxon>Alphaproteobacteria</taxon>
        <taxon>Hyphomicrobiales</taxon>
        <taxon>Nitrobacteraceae</taxon>
        <taxon>Bradyrhizobium</taxon>
    </lineage>
</organism>
<dbReference type="InterPro" id="IPR016160">
    <property type="entry name" value="Ald_DH_CS_CYS"/>
</dbReference>
<reference evidence="11" key="1">
    <citation type="journal article" date="2002" name="DNA Res.">
        <title>Complete genomic sequence of nitrogen-fixing symbiotic bacterium Bradyrhizobium japonicum USDA110.</title>
        <authorList>
            <person name="Kaneko T."/>
            <person name="Nakamura Y."/>
            <person name="Sato S."/>
            <person name="Minamisawa K."/>
            <person name="Uchiumi T."/>
            <person name="Sasamoto S."/>
            <person name="Watanabe A."/>
            <person name="Idesawa K."/>
            <person name="Iriguchi M."/>
            <person name="Kawashima K."/>
            <person name="Kohara M."/>
            <person name="Matsumoto M."/>
            <person name="Shimpo S."/>
            <person name="Tsuruoka H."/>
            <person name="Wada T."/>
            <person name="Yamada M."/>
            <person name="Tabata S."/>
        </authorList>
    </citation>
    <scope>NUCLEOTIDE SEQUENCE [LARGE SCALE GENOMIC DNA]</scope>
    <source>
        <strain evidence="11">JCM 10833 / BCRC 13528 / IAM 13628 / NBRC 14792 / USDA 110</strain>
    </source>
</reference>
<dbReference type="HOGENOM" id="CLU_005391_3_6_5"/>
<dbReference type="PANTHER" id="PTHR43570:SF20">
    <property type="entry name" value="ALDEHYDE DEHYDROGENASE ALDX-RELATED"/>
    <property type="match status" value="1"/>
</dbReference>
<dbReference type="Proteomes" id="UP000002526">
    <property type="component" value="Chromosome"/>
</dbReference>
<dbReference type="InterPro" id="IPR029510">
    <property type="entry name" value="Ald_DH_CS_GLU"/>
</dbReference>
<name>Q89CB3_BRADU</name>
<feature type="compositionally biased region" description="Polar residues" evidence="8">
    <location>
        <begin position="21"/>
        <end position="38"/>
    </location>
</feature>
<dbReference type="EnsemblBacteria" id="BAC53149">
    <property type="protein sequence ID" value="BAC53149"/>
    <property type="gene ID" value="BAC53149"/>
</dbReference>
<dbReference type="InterPro" id="IPR012394">
    <property type="entry name" value="Aldehyde_DH_NAD(P)"/>
</dbReference>
<evidence type="ECO:0000256" key="2">
    <source>
        <dbReference type="ARBA" id="ARBA00023002"/>
    </source>
</evidence>
<dbReference type="GO" id="GO:0004029">
    <property type="term" value="F:aldehyde dehydrogenase (NAD+) activity"/>
    <property type="evidence" value="ECO:0000318"/>
    <property type="project" value="GO_Central"/>
</dbReference>
<dbReference type="FunFam" id="3.40.309.10:FF:000003">
    <property type="entry name" value="Aldehyde dehydrogenase"/>
    <property type="match status" value="1"/>
</dbReference>
<evidence type="ECO:0000256" key="1">
    <source>
        <dbReference type="ARBA" id="ARBA00009986"/>
    </source>
</evidence>
<protein>
    <recommendedName>
        <fullName evidence="4">Aldehyde dehydrogenase</fullName>
    </recommendedName>
</protein>
<dbReference type="InterPro" id="IPR016163">
    <property type="entry name" value="Ald_DH_C"/>
</dbReference>
<dbReference type="GO" id="GO:0006081">
    <property type="term" value="P:aldehyde metabolic process"/>
    <property type="evidence" value="ECO:0000318"/>
    <property type="project" value="GO_Central"/>
</dbReference>
<dbReference type="PhylomeDB" id="Q89CB3"/>
<dbReference type="InParanoid" id="Q89CB3"/>
<dbReference type="SUPFAM" id="SSF53720">
    <property type="entry name" value="ALDH-like"/>
    <property type="match status" value="1"/>
</dbReference>
<dbReference type="PANTHER" id="PTHR43570">
    <property type="entry name" value="ALDEHYDE DEHYDROGENASE"/>
    <property type="match status" value="1"/>
</dbReference>
<evidence type="ECO:0000256" key="4">
    <source>
        <dbReference type="PIRNR" id="PIRNR036492"/>
    </source>
</evidence>
<dbReference type="CDD" id="cd07133">
    <property type="entry name" value="ALDH_CALDH_CalB"/>
    <property type="match status" value="1"/>
</dbReference>
<dbReference type="PIRSF" id="PIRSF036492">
    <property type="entry name" value="ALDH"/>
    <property type="match status" value="1"/>
</dbReference>
<dbReference type="Gene3D" id="3.40.309.10">
    <property type="entry name" value="Aldehyde Dehydrogenase, Chain A, domain 2"/>
    <property type="match status" value="1"/>
</dbReference>
<dbReference type="AlphaFoldDB" id="Q89CB3"/>
<dbReference type="InterPro" id="IPR016161">
    <property type="entry name" value="Ald_DH/histidinol_DH"/>
</dbReference>
<keyword evidence="2 4" id="KW-0560">Oxidoreductase</keyword>
<accession>Q89CB3</accession>
<dbReference type="PROSITE" id="PS00687">
    <property type="entry name" value="ALDEHYDE_DEHYDR_GLU"/>
    <property type="match status" value="1"/>
</dbReference>
<evidence type="ECO:0000256" key="7">
    <source>
        <dbReference type="RuleBase" id="RU003345"/>
    </source>
</evidence>
<dbReference type="Gene3D" id="3.40.605.10">
    <property type="entry name" value="Aldehyde Dehydrogenase, Chain A, domain 1"/>
    <property type="match status" value="1"/>
</dbReference>
<dbReference type="PROSITE" id="PS00070">
    <property type="entry name" value="ALDEHYDE_DEHYDR_CYS"/>
    <property type="match status" value="1"/>
</dbReference>
<dbReference type="FunFam" id="3.40.605.10:FF:000004">
    <property type="entry name" value="Aldehyde dehydrogenase"/>
    <property type="match status" value="1"/>
</dbReference>
<dbReference type="Pfam" id="PF00171">
    <property type="entry name" value="Aldedh"/>
    <property type="match status" value="1"/>
</dbReference>
<proteinExistence type="inferred from homology"/>
<evidence type="ECO:0000256" key="5">
    <source>
        <dbReference type="PIRSR" id="PIRSR036492-1"/>
    </source>
</evidence>
<dbReference type="STRING" id="224911.AAV28_37135"/>
<evidence type="ECO:0000313" key="11">
    <source>
        <dbReference type="Proteomes" id="UP000002526"/>
    </source>
</evidence>
<sequence length="526" mass="57554">MDGPDSGPPAALLPEVPQRASLPQQNQGRNANLGSNAMDQTRDQILDRSLDRSPASAPLRALADAFHAMIARSRAEPAADLAERLDRLARLRAVVADNEERFRQAISADFGHRSAVETTIAETMMVYSEIRHATKHLKSWMAPQRIATALQFLPARNRLIPQPLGVVGIIAPWNYPLQLTLAPAIGAIAAGNLVMIKPSELVPHFAGLLKETVAARFDATELLVTGVEDEIAKAFASLPFDHLVFTGSTRVGRLVAEAAGRNLTPVTLELGGKSPAIIDASADLDEAAERIAYGKLLNAGQTCIAPDYVLVPERSLQAFAEKLRAQMRRMFGTDPANKDYTSVISDRHYARLEGLVADAVERGAKILQPARADDPNWKAHRKFPPTLILGATEDMAVMQEEIFGPVLPVLGYREPADAIAFVNRRDRPLALYWFGKDRDARDAVLSRTVSGGVTVNDCLFHFAQVNQPMGGVGASGTGAYHGEWGFRTFSKLKPVFYRSKFNRLADLYPPYGGKIARLEKMMRFMS</sequence>
<dbReference type="EMBL" id="BA000040">
    <property type="protein sequence ID" value="BAC53149.1"/>
    <property type="molecule type" value="Genomic_DNA"/>
</dbReference>
<keyword evidence="3" id="KW-0520">NAD</keyword>
<dbReference type="PATRIC" id="fig|224911.5.peg.8112"/>
<feature type="active site" evidence="5">
    <location>
        <position position="303"/>
    </location>
</feature>
<evidence type="ECO:0000256" key="6">
    <source>
        <dbReference type="PROSITE-ProRule" id="PRU10007"/>
    </source>
</evidence>
<feature type="domain" description="Aldehyde dehydrogenase" evidence="9">
    <location>
        <begin position="77"/>
        <end position="494"/>
    </location>
</feature>
<feature type="active site" evidence="5 6">
    <location>
        <position position="269"/>
    </location>
</feature>
<dbReference type="InterPro" id="IPR016162">
    <property type="entry name" value="Ald_DH_N"/>
</dbReference>
<dbReference type="GO" id="GO:0005737">
    <property type="term" value="C:cytoplasm"/>
    <property type="evidence" value="ECO:0000318"/>
    <property type="project" value="GO_Central"/>
</dbReference>
<dbReference type="OrthoDB" id="9812625at2"/>
<comment type="similarity">
    <text evidence="1 4 7">Belongs to the aldehyde dehydrogenase family.</text>
</comment>
<gene>
    <name evidence="10" type="primary">calB</name>
</gene>
<dbReference type="eggNOG" id="COG1012">
    <property type="taxonomic scope" value="Bacteria"/>
</dbReference>